<dbReference type="InterPro" id="IPR003445">
    <property type="entry name" value="Cat_transpt"/>
</dbReference>
<feature type="transmembrane region" description="Helical" evidence="8">
    <location>
        <begin position="27"/>
        <end position="45"/>
    </location>
</feature>
<dbReference type="GO" id="GO:0098662">
    <property type="term" value="P:inorganic cation transmembrane transport"/>
    <property type="evidence" value="ECO:0007669"/>
    <property type="project" value="UniProtKB-ARBA"/>
</dbReference>
<dbReference type="EMBL" id="KZ451883">
    <property type="protein sequence ID" value="PKA67070.1"/>
    <property type="molecule type" value="Genomic_DNA"/>
</dbReference>
<evidence type="ECO:0000256" key="8">
    <source>
        <dbReference type="SAM" id="Phobius"/>
    </source>
</evidence>
<feature type="transmembrane region" description="Helical" evidence="8">
    <location>
        <begin position="186"/>
        <end position="210"/>
    </location>
</feature>
<dbReference type="GO" id="GO:0005886">
    <property type="term" value="C:plasma membrane"/>
    <property type="evidence" value="ECO:0007669"/>
    <property type="project" value="TreeGrafter"/>
</dbReference>
<feature type="transmembrane region" description="Helical" evidence="8">
    <location>
        <begin position="88"/>
        <end position="108"/>
    </location>
</feature>
<dbReference type="PANTHER" id="PTHR31064">
    <property type="entry name" value="POTASSIUM TRANSPORT PROTEIN DDB_G0292412-RELATED"/>
    <property type="match status" value="1"/>
</dbReference>
<evidence type="ECO:0000256" key="3">
    <source>
        <dbReference type="ARBA" id="ARBA00022448"/>
    </source>
</evidence>
<feature type="transmembrane region" description="Helical" evidence="8">
    <location>
        <begin position="114"/>
        <end position="137"/>
    </location>
</feature>
<evidence type="ECO:0000256" key="7">
    <source>
        <dbReference type="ARBA" id="ARBA00023136"/>
    </source>
</evidence>
<name>A0A2I0BH13_9ASPA</name>
<dbReference type="PANTHER" id="PTHR31064:SF30">
    <property type="entry name" value="HIGH-AFFINITY POTASSIUM TRANSPORT PROTEIN-RELATED"/>
    <property type="match status" value="1"/>
</dbReference>
<proteinExistence type="inferred from homology"/>
<dbReference type="Pfam" id="PF02386">
    <property type="entry name" value="TrkH"/>
    <property type="match status" value="1"/>
</dbReference>
<dbReference type="Proteomes" id="UP000236161">
    <property type="component" value="Unassembled WGS sequence"/>
</dbReference>
<dbReference type="GO" id="GO:0030001">
    <property type="term" value="P:metal ion transport"/>
    <property type="evidence" value="ECO:0007669"/>
    <property type="project" value="UniProtKB-ARBA"/>
</dbReference>
<reference evidence="9 10" key="1">
    <citation type="journal article" date="2017" name="Nature">
        <title>The Apostasia genome and the evolution of orchids.</title>
        <authorList>
            <person name="Zhang G.Q."/>
            <person name="Liu K.W."/>
            <person name="Li Z."/>
            <person name="Lohaus R."/>
            <person name="Hsiao Y.Y."/>
            <person name="Niu S.C."/>
            <person name="Wang J.Y."/>
            <person name="Lin Y.C."/>
            <person name="Xu Q."/>
            <person name="Chen L.J."/>
            <person name="Yoshida K."/>
            <person name="Fujiwara S."/>
            <person name="Wang Z.W."/>
            <person name="Zhang Y.Q."/>
            <person name="Mitsuda N."/>
            <person name="Wang M."/>
            <person name="Liu G.H."/>
            <person name="Pecoraro L."/>
            <person name="Huang H.X."/>
            <person name="Xiao X.J."/>
            <person name="Lin M."/>
            <person name="Wu X.Y."/>
            <person name="Wu W.L."/>
            <person name="Chen Y.Y."/>
            <person name="Chang S.B."/>
            <person name="Sakamoto S."/>
            <person name="Ohme-Takagi M."/>
            <person name="Yagi M."/>
            <person name="Zeng S.J."/>
            <person name="Shen C.Y."/>
            <person name="Yeh C.M."/>
            <person name="Luo Y.B."/>
            <person name="Tsai W.C."/>
            <person name="Van de Peer Y."/>
            <person name="Liu Z.J."/>
        </authorList>
    </citation>
    <scope>NUCLEOTIDE SEQUENCE [LARGE SCALE GENOMIC DNA]</scope>
    <source>
        <strain evidence="10">cv. Shenzhen</strain>
        <tissue evidence="9">Stem</tissue>
    </source>
</reference>
<gene>
    <name evidence="9" type="primary">HKT1</name>
    <name evidence="9" type="ORF">AXF42_Ash004561</name>
</gene>
<evidence type="ECO:0000313" key="9">
    <source>
        <dbReference type="EMBL" id="PKA67070.1"/>
    </source>
</evidence>
<keyword evidence="3" id="KW-0813">Transport</keyword>
<comment type="similarity">
    <text evidence="2">Belongs to the TrkH potassium transport family. HKT (TC 2.A.38.3) subfamily.</text>
</comment>
<keyword evidence="10" id="KW-1185">Reference proteome</keyword>
<organism evidence="9 10">
    <name type="scientific">Apostasia shenzhenica</name>
    <dbReference type="NCBI Taxonomy" id="1088818"/>
    <lineage>
        <taxon>Eukaryota</taxon>
        <taxon>Viridiplantae</taxon>
        <taxon>Streptophyta</taxon>
        <taxon>Embryophyta</taxon>
        <taxon>Tracheophyta</taxon>
        <taxon>Spermatophyta</taxon>
        <taxon>Magnoliopsida</taxon>
        <taxon>Liliopsida</taxon>
        <taxon>Asparagales</taxon>
        <taxon>Orchidaceae</taxon>
        <taxon>Apostasioideae</taxon>
        <taxon>Apostasia</taxon>
    </lineage>
</organism>
<sequence>MISQLSSSFHCHFLYCYRFLLSHGNSLSIHILYYLSISFLGFLALKSLNLRNPSSNPSGIDFFFTSVSAATVSSMSVVEMEVFSNSQLIVLMLLMFIGGEVFTCMIGLKSVRILAYSVMGYLLLTQVGWSLFILLYINCVSSVRGLLKKKQIDRLTFSIFAAISSFANCGFLPTNESMMAFRKNSGLLLLMMPLLLIGNTLFPLCLRGWLWALKKATKKEEFGYLLMENTREVDYDHLLPRLQWSSSAQWSGGLRSLAG</sequence>
<keyword evidence="7 8" id="KW-0472">Membrane</keyword>
<keyword evidence="6" id="KW-0406">Ion transport</keyword>
<keyword evidence="5 8" id="KW-1133">Transmembrane helix</keyword>
<comment type="subcellular location">
    <subcellularLocation>
        <location evidence="1">Membrane</location>
        <topology evidence="1">Multi-pass membrane protein</topology>
    </subcellularLocation>
</comment>
<evidence type="ECO:0000256" key="2">
    <source>
        <dbReference type="ARBA" id="ARBA00010864"/>
    </source>
</evidence>
<evidence type="ECO:0000256" key="5">
    <source>
        <dbReference type="ARBA" id="ARBA00022989"/>
    </source>
</evidence>
<evidence type="ECO:0000313" key="10">
    <source>
        <dbReference type="Proteomes" id="UP000236161"/>
    </source>
</evidence>
<dbReference type="OrthoDB" id="9999863at2759"/>
<dbReference type="AlphaFoldDB" id="A0A2I0BH13"/>
<dbReference type="InterPro" id="IPR051143">
    <property type="entry name" value="TrkH_K-transport"/>
</dbReference>
<evidence type="ECO:0000256" key="1">
    <source>
        <dbReference type="ARBA" id="ARBA00004141"/>
    </source>
</evidence>
<keyword evidence="4 8" id="KW-0812">Transmembrane</keyword>
<protein>
    <submittedName>
        <fullName evidence="9">Sodium transporter HKT1</fullName>
    </submittedName>
</protein>
<accession>A0A2I0BH13</accession>
<dbReference type="GO" id="GO:0008324">
    <property type="term" value="F:monoatomic cation transmembrane transporter activity"/>
    <property type="evidence" value="ECO:0007669"/>
    <property type="project" value="InterPro"/>
</dbReference>
<dbReference type="STRING" id="1088818.A0A2I0BH13"/>
<evidence type="ECO:0000256" key="4">
    <source>
        <dbReference type="ARBA" id="ARBA00022692"/>
    </source>
</evidence>
<evidence type="ECO:0000256" key="6">
    <source>
        <dbReference type="ARBA" id="ARBA00023065"/>
    </source>
</evidence>
<feature type="transmembrane region" description="Helical" evidence="8">
    <location>
        <begin position="157"/>
        <end position="174"/>
    </location>
</feature>